<proteinExistence type="predicted"/>
<dbReference type="Proteomes" id="UP000018949">
    <property type="component" value="Unassembled WGS sequence"/>
</dbReference>
<dbReference type="InterPro" id="IPR036390">
    <property type="entry name" value="WH_DNA-bd_sf"/>
</dbReference>
<evidence type="ECO:0000313" key="2">
    <source>
        <dbReference type="Proteomes" id="UP000018949"/>
    </source>
</evidence>
<keyword evidence="2" id="KW-1185">Reference proteome</keyword>
<protein>
    <submittedName>
        <fullName evidence="1">Uncharacterized protein</fullName>
    </submittedName>
</protein>
<reference evidence="1 2" key="1">
    <citation type="submission" date="2013-12" db="EMBL/GenBank/DDBJ databases">
        <title>NBRP : Genome information of microbial organism related human and environment.</title>
        <authorList>
            <person name="Hattori M."/>
            <person name="Oshima K."/>
            <person name="Inaba H."/>
            <person name="Suda W."/>
            <person name="Sakamoto M."/>
            <person name="Iino T."/>
            <person name="Kitahara M."/>
            <person name="Oshida Y."/>
            <person name="Iida T."/>
            <person name="Kudo T."/>
            <person name="Itoh T."/>
            <person name="Ahmed I."/>
            <person name="Ohkuma M."/>
        </authorList>
    </citation>
    <scope>NUCLEOTIDE SEQUENCE [LARGE SCALE GENOMIC DNA]</scope>
    <source>
        <strain evidence="1 2">JCM 21738</strain>
    </source>
</reference>
<name>W4RLB4_9BACI</name>
<gene>
    <name evidence="1" type="ORF">JCM21738_1877</name>
</gene>
<dbReference type="SUPFAM" id="SSF46785">
    <property type="entry name" value="Winged helix' DNA-binding domain"/>
    <property type="match status" value="1"/>
</dbReference>
<dbReference type="AlphaFoldDB" id="W4RLB4"/>
<comment type="caution">
    <text evidence="1">The sequence shown here is derived from an EMBL/GenBank/DDBJ whole genome shotgun (WGS) entry which is preliminary data.</text>
</comment>
<accession>W4RLB4</accession>
<evidence type="ECO:0000313" key="1">
    <source>
        <dbReference type="EMBL" id="GAE45106.1"/>
    </source>
</evidence>
<organism evidence="1 2">
    <name type="scientific">Mesobacillus boroniphilus JCM 21738</name>
    <dbReference type="NCBI Taxonomy" id="1294265"/>
    <lineage>
        <taxon>Bacteria</taxon>
        <taxon>Bacillati</taxon>
        <taxon>Bacillota</taxon>
        <taxon>Bacilli</taxon>
        <taxon>Bacillales</taxon>
        <taxon>Bacillaceae</taxon>
        <taxon>Mesobacillus</taxon>
    </lineage>
</organism>
<sequence length="154" mass="18488">MYQEKLKQLMENKALGNALGTFYKMIPYFHYQTYYFVWNPDVDIRTDISKNLFENLNLIETQGKLEHIKLKDFAYYINVTPKTLTEHLNILEDLSVIKRDIQGKSVLITIHPDIVYRKDYESMHDKYYGSVIRYQFSQHKRNKRNSGRKPKKSE</sequence>
<dbReference type="EMBL" id="BAUW01000017">
    <property type="protein sequence ID" value="GAE45106.1"/>
    <property type="molecule type" value="Genomic_DNA"/>
</dbReference>